<accession>A0ABM3FSC3</accession>
<organism evidence="3 4">
    <name type="scientific">Neodiprion lecontei</name>
    <name type="common">Redheaded pine sawfly</name>
    <dbReference type="NCBI Taxonomy" id="441921"/>
    <lineage>
        <taxon>Eukaryota</taxon>
        <taxon>Metazoa</taxon>
        <taxon>Ecdysozoa</taxon>
        <taxon>Arthropoda</taxon>
        <taxon>Hexapoda</taxon>
        <taxon>Insecta</taxon>
        <taxon>Pterygota</taxon>
        <taxon>Neoptera</taxon>
        <taxon>Endopterygota</taxon>
        <taxon>Hymenoptera</taxon>
        <taxon>Tenthredinoidea</taxon>
        <taxon>Diprionidae</taxon>
        <taxon>Diprioninae</taxon>
        <taxon>Neodiprion</taxon>
    </lineage>
</organism>
<evidence type="ECO:0000313" key="3">
    <source>
        <dbReference type="Proteomes" id="UP000829291"/>
    </source>
</evidence>
<gene>
    <name evidence="4" type="primary">LOC124293584</name>
</gene>
<keyword evidence="3" id="KW-1185">Reference proteome</keyword>
<evidence type="ECO:0000313" key="4">
    <source>
        <dbReference type="RefSeq" id="XP_046590914.1"/>
    </source>
</evidence>
<proteinExistence type="predicted"/>
<feature type="region of interest" description="Disordered" evidence="1">
    <location>
        <begin position="956"/>
        <end position="990"/>
    </location>
</feature>
<feature type="compositionally biased region" description="Polar residues" evidence="1">
    <location>
        <begin position="788"/>
        <end position="810"/>
    </location>
</feature>
<feature type="compositionally biased region" description="Polar residues" evidence="1">
    <location>
        <begin position="973"/>
        <end position="990"/>
    </location>
</feature>
<dbReference type="GeneID" id="124293584"/>
<feature type="transmembrane region" description="Helical" evidence="2">
    <location>
        <begin position="1140"/>
        <end position="1159"/>
    </location>
</feature>
<feature type="region of interest" description="Disordered" evidence="1">
    <location>
        <begin position="784"/>
        <end position="812"/>
    </location>
</feature>
<keyword evidence="2" id="KW-1133">Transmembrane helix</keyword>
<feature type="region of interest" description="Disordered" evidence="1">
    <location>
        <begin position="289"/>
        <end position="317"/>
    </location>
</feature>
<reference evidence="4" key="1">
    <citation type="submission" date="2025-08" db="UniProtKB">
        <authorList>
            <consortium name="RefSeq"/>
        </authorList>
    </citation>
    <scope>IDENTIFICATION</scope>
    <source>
        <tissue evidence="4">Thorax and Abdomen</tissue>
    </source>
</reference>
<keyword evidence="2" id="KW-0472">Membrane</keyword>
<keyword evidence="2" id="KW-0812">Transmembrane</keyword>
<dbReference type="RefSeq" id="XP_046590914.1">
    <property type="nucleotide sequence ID" value="XM_046734958.1"/>
</dbReference>
<protein>
    <submittedName>
        <fullName evidence="4">Uncharacterized protein LOC124293584</fullName>
    </submittedName>
</protein>
<evidence type="ECO:0000256" key="2">
    <source>
        <dbReference type="SAM" id="Phobius"/>
    </source>
</evidence>
<feature type="compositionally biased region" description="Basic residues" evidence="1">
    <location>
        <begin position="114"/>
        <end position="129"/>
    </location>
</feature>
<name>A0ABM3FSC3_NEOLC</name>
<evidence type="ECO:0000256" key="1">
    <source>
        <dbReference type="SAM" id="MobiDB-lite"/>
    </source>
</evidence>
<feature type="region of interest" description="Disordered" evidence="1">
    <location>
        <begin position="105"/>
        <end position="129"/>
    </location>
</feature>
<sequence length="1162" mass="129000">MEPYESTSRNAIADTVQSLQNHRHYEAVTAFETLKLPISNSACTKKSINRCKMLLRNSTVNNSTNNSRSTVSPQTVLKNQKLSIKKHGGNSIVQSSISDALNNERVQSLPLSSQKKKKYTNSEHARHKKLQLPAASMPSTVKNPANVVTKSVMKPYNTTSLAKMKTFPTRELGTEKSEVVLMERSNIQPPAEVSKIKARKPRSKSKTWTRVSNKIGRARDTEIPLEHTNDYIPLTGLKASVNRDFPLPKKTSSPKDIIQLLEELIKYSNHETSIPSTHTVPVVTRCNGHVKDTNESTSKPVASKVRKEANTGSKLQPSQFSIDNKIKESSKHQSSQVKISEAIAKGCNTLSKTLCSERRPSLSNKDFELHSNINIEEIKTRAYTETNANDVTRGYSRTSISSLGCRTHLSEEPNSMSCLSSKYCQVSSTSLASYEMSEEIISNQISDSILTSDGSQKVVNGSKEQVDVIENTRLLSNNRIQRFREDQNIEVNSDVIPKKKFAKRHVRALEMLKKILSDYGVSNERLSKAENKSRDRCRYDSIKRELSVTRSLDANLINQGNSDEIVSRISSSDRNFSRLLFSKLATLSESESDLHYMEVATMTSAKDLVVKTNDNTELNRIEAICTDKEDAGLSKVVIIENSTQFDINSKSDECLGDLTISDNFMSDALKSTNLSVECSTASYTSPSTLRSSSTTVKIAMPEINELLECELSNDIIEAFRLASIRAANLYAALDFLNENVPPDSERNSYSLTIQNTDDILTRIPTNINPPAIVETLCNANRTVPDHIPNSSEASSSDIGNRPLNQAANSKTIRRKISEPIMVTEKSEVGIQDSAVTKVSEKTLNTVKVSKENTTNGKSQTAYNHHLVNPTKLQMFPKMSSDKRHIATKLAGVAIDKKVVVEPQGINLEKFFTLKGKSILSARIPSKPSCLVKEASQPSVSNRSITNKRLETLHFAGKTSNTGSRHSDTHSKSKCSFSNSNMPSKTATKVQDSIPGSRIKTLLEKNLQHFSVACNSMDDEMVCENEEDDRFIESSNDDASISTIFSDEATSTTRVYSASCYVIPEVTCILDNLLNEVIRICELVSSRDQNFMNTKSIQCCDPRKSQRKLQVFKCGRRSVLCGNPSCAISGVAVSRERILCLVYAVICSFVFFGLHFSVYCELQ</sequence>
<dbReference type="Proteomes" id="UP000829291">
    <property type="component" value="Chromosome 3"/>
</dbReference>